<dbReference type="RefSeq" id="XP_005789001.1">
    <property type="nucleotide sequence ID" value="XM_005788944.1"/>
</dbReference>
<reference evidence="3" key="1">
    <citation type="journal article" date="2013" name="Nature">
        <title>Pan genome of the phytoplankton Emiliania underpins its global distribution.</title>
        <authorList>
            <person name="Read B.A."/>
            <person name="Kegel J."/>
            <person name="Klute M.J."/>
            <person name="Kuo A."/>
            <person name="Lefebvre S.C."/>
            <person name="Maumus F."/>
            <person name="Mayer C."/>
            <person name="Miller J."/>
            <person name="Monier A."/>
            <person name="Salamov A."/>
            <person name="Young J."/>
            <person name="Aguilar M."/>
            <person name="Claverie J.M."/>
            <person name="Frickenhaus S."/>
            <person name="Gonzalez K."/>
            <person name="Herman E.K."/>
            <person name="Lin Y.C."/>
            <person name="Napier J."/>
            <person name="Ogata H."/>
            <person name="Sarno A.F."/>
            <person name="Shmutz J."/>
            <person name="Schroeder D."/>
            <person name="de Vargas C."/>
            <person name="Verret F."/>
            <person name="von Dassow P."/>
            <person name="Valentin K."/>
            <person name="Van de Peer Y."/>
            <person name="Wheeler G."/>
            <person name="Dacks J.B."/>
            <person name="Delwiche C.F."/>
            <person name="Dyhrman S.T."/>
            <person name="Glockner G."/>
            <person name="John U."/>
            <person name="Richards T."/>
            <person name="Worden A.Z."/>
            <person name="Zhang X."/>
            <person name="Grigoriev I.V."/>
            <person name="Allen A.E."/>
            <person name="Bidle K."/>
            <person name="Borodovsky M."/>
            <person name="Bowler C."/>
            <person name="Brownlee C."/>
            <person name="Cock J.M."/>
            <person name="Elias M."/>
            <person name="Gladyshev V.N."/>
            <person name="Groth M."/>
            <person name="Guda C."/>
            <person name="Hadaegh A."/>
            <person name="Iglesias-Rodriguez M.D."/>
            <person name="Jenkins J."/>
            <person name="Jones B.M."/>
            <person name="Lawson T."/>
            <person name="Leese F."/>
            <person name="Lindquist E."/>
            <person name="Lobanov A."/>
            <person name="Lomsadze A."/>
            <person name="Malik S.B."/>
            <person name="Marsh M.E."/>
            <person name="Mackinder L."/>
            <person name="Mock T."/>
            <person name="Mueller-Roeber B."/>
            <person name="Pagarete A."/>
            <person name="Parker M."/>
            <person name="Probert I."/>
            <person name="Quesneville H."/>
            <person name="Raines C."/>
            <person name="Rensing S.A."/>
            <person name="Riano-Pachon D.M."/>
            <person name="Richier S."/>
            <person name="Rokitta S."/>
            <person name="Shiraiwa Y."/>
            <person name="Soanes D.M."/>
            <person name="van der Giezen M."/>
            <person name="Wahlund T.M."/>
            <person name="Williams B."/>
            <person name="Wilson W."/>
            <person name="Wolfe G."/>
            <person name="Wurch L.L."/>
        </authorList>
    </citation>
    <scope>NUCLEOTIDE SEQUENCE</scope>
</reference>
<sequence>AVGAAPSPSDGAPSPLADASSRPLSPPRERHRPCRAAAIQPPTGRVVPPTAPRVRAFRPLSPPRERHGPCRAATIQPPTGRVVPPTAPRVPATIEPPTGRVVPPTAPRVRALSRRRRWSSAVAVGAAPSPSDGVPSPLADASSRPLSPPRERHGPCRAATIQPPTGRVVPPTAPRVRALSRRRRWSSAVAVGRCAIAVGRRE</sequence>
<feature type="compositionally biased region" description="Low complexity" evidence="1">
    <location>
        <begin position="119"/>
        <end position="131"/>
    </location>
</feature>
<dbReference type="GeneID" id="17281842"/>
<keyword evidence="3" id="KW-1185">Reference proteome</keyword>
<dbReference type="EnsemblProtists" id="EOD36572">
    <property type="protein sequence ID" value="EOD36572"/>
    <property type="gene ID" value="EMIHUDRAFT_77945"/>
</dbReference>
<dbReference type="PaxDb" id="2903-EOD36572"/>
<evidence type="ECO:0000313" key="2">
    <source>
        <dbReference type="EnsemblProtists" id="EOD36572"/>
    </source>
</evidence>
<dbReference type="Proteomes" id="UP000013827">
    <property type="component" value="Unassembled WGS sequence"/>
</dbReference>
<reference evidence="2" key="2">
    <citation type="submission" date="2024-10" db="UniProtKB">
        <authorList>
            <consortium name="EnsemblProtists"/>
        </authorList>
    </citation>
    <scope>IDENTIFICATION</scope>
</reference>
<evidence type="ECO:0000313" key="3">
    <source>
        <dbReference type="Proteomes" id="UP000013827"/>
    </source>
</evidence>
<feature type="compositionally biased region" description="Low complexity" evidence="1">
    <location>
        <begin position="1"/>
        <end position="21"/>
    </location>
</feature>
<organism evidence="2 3">
    <name type="scientific">Emiliania huxleyi (strain CCMP1516)</name>
    <dbReference type="NCBI Taxonomy" id="280463"/>
    <lineage>
        <taxon>Eukaryota</taxon>
        <taxon>Haptista</taxon>
        <taxon>Haptophyta</taxon>
        <taxon>Prymnesiophyceae</taxon>
        <taxon>Isochrysidales</taxon>
        <taxon>Noelaerhabdaceae</taxon>
        <taxon>Emiliania</taxon>
    </lineage>
</organism>
<feature type="compositionally biased region" description="Low complexity" evidence="1">
    <location>
        <begin position="77"/>
        <end position="93"/>
    </location>
</feature>
<protein>
    <submittedName>
        <fullName evidence="2">Uncharacterized protein</fullName>
    </submittedName>
</protein>
<accession>A0A0D3KLD7</accession>
<dbReference type="AlphaFoldDB" id="A0A0D3KLD7"/>
<proteinExistence type="predicted"/>
<dbReference type="KEGG" id="ehx:EMIHUDRAFT_77945"/>
<feature type="region of interest" description="Disordered" evidence="1">
    <location>
        <begin position="1"/>
        <end position="172"/>
    </location>
</feature>
<evidence type="ECO:0000256" key="1">
    <source>
        <dbReference type="SAM" id="MobiDB-lite"/>
    </source>
</evidence>
<name>A0A0D3KLD7_EMIH1</name>
<dbReference type="HOGENOM" id="CLU_1418582_0_0_1"/>